<dbReference type="InterPro" id="IPR008929">
    <property type="entry name" value="Chondroitin_lyas"/>
</dbReference>
<dbReference type="Pfam" id="PF02278">
    <property type="entry name" value="Lyase_8"/>
    <property type="match status" value="1"/>
</dbReference>
<evidence type="ECO:0000259" key="7">
    <source>
        <dbReference type="Pfam" id="PF02884"/>
    </source>
</evidence>
<dbReference type="RefSeq" id="WP_167205719.1">
    <property type="nucleotide sequence ID" value="NZ_JAASRO010000001.1"/>
</dbReference>
<comment type="caution">
    <text evidence="9">The sequence shown here is derived from an EMBL/GenBank/DDBJ whole genome shotgun (WGS) entry which is preliminary data.</text>
</comment>
<dbReference type="InterPro" id="IPR011071">
    <property type="entry name" value="Lyase_8-like_C"/>
</dbReference>
<dbReference type="GO" id="GO:0005576">
    <property type="term" value="C:extracellular region"/>
    <property type="evidence" value="ECO:0007669"/>
    <property type="project" value="InterPro"/>
</dbReference>
<dbReference type="CDD" id="cd01083">
    <property type="entry name" value="GAG_Lyase"/>
    <property type="match status" value="1"/>
</dbReference>
<evidence type="ECO:0000313" key="10">
    <source>
        <dbReference type="Proteomes" id="UP000555407"/>
    </source>
</evidence>
<dbReference type="Pfam" id="PF02884">
    <property type="entry name" value="Lyase_8_C"/>
    <property type="match status" value="1"/>
</dbReference>
<dbReference type="GO" id="GO:0030246">
    <property type="term" value="F:carbohydrate binding"/>
    <property type="evidence" value="ECO:0007669"/>
    <property type="project" value="InterPro"/>
</dbReference>
<evidence type="ECO:0000256" key="3">
    <source>
        <dbReference type="ARBA" id="ARBA00023239"/>
    </source>
</evidence>
<dbReference type="SUPFAM" id="SSF48230">
    <property type="entry name" value="Chondroitin AC/alginate lyase"/>
    <property type="match status" value="1"/>
</dbReference>
<dbReference type="InterPro" id="IPR004103">
    <property type="entry name" value="Lyase_8_C"/>
</dbReference>
<feature type="active site" evidence="4">
    <location>
        <position position="281"/>
    </location>
</feature>
<evidence type="ECO:0000256" key="5">
    <source>
        <dbReference type="SAM" id="SignalP"/>
    </source>
</evidence>
<dbReference type="Proteomes" id="UP000555407">
    <property type="component" value="Unassembled WGS sequence"/>
</dbReference>
<dbReference type="InterPro" id="IPR006311">
    <property type="entry name" value="TAT_signal"/>
</dbReference>
<dbReference type="Gene3D" id="2.70.98.10">
    <property type="match status" value="1"/>
</dbReference>
<evidence type="ECO:0000256" key="1">
    <source>
        <dbReference type="ARBA" id="ARBA00006699"/>
    </source>
</evidence>
<keyword evidence="10" id="KW-1185">Reference proteome</keyword>
<protein>
    <submittedName>
        <fullName evidence="9">Hyaluronate lyase</fullName>
        <ecNumber evidence="9">4.2.2.1</ecNumber>
    </submittedName>
</protein>
<dbReference type="InterPro" id="IPR038970">
    <property type="entry name" value="Lyase_8"/>
</dbReference>
<sequence>MPDLPIGRRTVLGGMIGSAAVLSLPTPSWADTTTTATTGTVAATDELRRRWQTLLTGGPSVDPADPDLAVAIARVDRLAQSALATLDRSAGRTALWPDLASTTLSNHVASNFRRIKQIAVAWATNGSAYQGNESVAEDIRGALEWMHTNRYSPTLPRYDNDYDWEIGGASAFADTLVLLYDVIPADTLTTYTAAINHYTPDPNLWRADRQIATGANRVWIATVVATRAVLDGDTAALVRVRDAISDVDGNGANSVLAFNDAPGRLDGTGEGFYSDGSFLQHYKHPYNGGYGKELLGTLSSLLYLLGGTEWTVTDPDLENIYGWINDAFDPLMVRGDMMGSVCGREIARPSKQNHAPTQTIIEGTLRMIPAAPAERAVQLTALVKQWITEDTFRDFLKVTDPASLVAARNVLASSTSARGPLVVHKQYPRMDKVAHHRPSFTIGLSAYSSRIYNYESIQNENLHGWHLSDGMVLLYDDDLGHYSGDYWPTVDPYRLPGTTIDTRRLADSYGFRTTSAADWVGGTAVPGRTIGAYGMDLRGYGTNLRALKSWFLIDDVMVCVGSDITGEGEVETIIENRKLRTGDETFTAAPGWCHLEGTGGYVFPDRPPIRTLRENRTATWREINLKYGTDTPVTRPYQTVWFAHGTAPVGQGYYYVQLPTATLAQTKTFAGKLPVQKLRADNTAHAIRLHRVLAANFWTGGTVAELTADGPASIVVAGGTIAISDPTQTRSSVTVDLGKPELLPENVGDGVTATRHGGGWRIVVDTTDRHGGTATVTFR</sequence>
<dbReference type="PANTHER" id="PTHR38481:SF1">
    <property type="entry name" value="HYALURONATE LYASE"/>
    <property type="match status" value="1"/>
</dbReference>
<evidence type="ECO:0000256" key="2">
    <source>
        <dbReference type="ARBA" id="ARBA00022729"/>
    </source>
</evidence>
<dbReference type="GO" id="GO:0005975">
    <property type="term" value="P:carbohydrate metabolic process"/>
    <property type="evidence" value="ECO:0007669"/>
    <property type="project" value="InterPro"/>
</dbReference>
<feature type="domain" description="Polysaccharide lyase 8 N-terminal alpha-helical" evidence="8">
    <location>
        <begin position="51"/>
        <end position="384"/>
    </location>
</feature>
<dbReference type="GO" id="GO:0030340">
    <property type="term" value="F:hyaluronate lyase activity"/>
    <property type="evidence" value="ECO:0007669"/>
    <property type="project" value="UniProtKB-EC"/>
</dbReference>
<evidence type="ECO:0000259" key="6">
    <source>
        <dbReference type="Pfam" id="PF02278"/>
    </source>
</evidence>
<dbReference type="Gene3D" id="1.50.10.100">
    <property type="entry name" value="Chondroitin AC/alginate lyase"/>
    <property type="match status" value="1"/>
</dbReference>
<dbReference type="InterPro" id="IPR012970">
    <property type="entry name" value="Lyase_8_alpha_N"/>
</dbReference>
<dbReference type="SUPFAM" id="SSF49863">
    <property type="entry name" value="Hyaluronate lyase-like, C-terminal domain"/>
    <property type="match status" value="1"/>
</dbReference>
<dbReference type="EC" id="4.2.2.1" evidence="9"/>
<dbReference type="AlphaFoldDB" id="A0A7X5V845"/>
<dbReference type="Gene3D" id="2.60.220.10">
    <property type="entry name" value="Polysaccharide lyase family 8-like, C-terminal"/>
    <property type="match status" value="1"/>
</dbReference>
<evidence type="ECO:0000259" key="8">
    <source>
        <dbReference type="Pfam" id="PF08124"/>
    </source>
</evidence>
<gene>
    <name evidence="9" type="ORF">BJY22_002113</name>
</gene>
<proteinExistence type="inferred from homology"/>
<feature type="active site" evidence="4">
    <location>
        <position position="344"/>
    </location>
</feature>
<feature type="domain" description="Polysaccharide lyase family 8 central" evidence="6">
    <location>
        <begin position="424"/>
        <end position="661"/>
    </location>
</feature>
<name>A0A7X5V845_9ACTN</name>
<dbReference type="Pfam" id="PF08124">
    <property type="entry name" value="Lyase_8_N"/>
    <property type="match status" value="1"/>
</dbReference>
<dbReference type="InterPro" id="IPR014718">
    <property type="entry name" value="GH-type_carb-bd"/>
</dbReference>
<feature type="signal peptide" evidence="5">
    <location>
        <begin position="1"/>
        <end position="30"/>
    </location>
</feature>
<dbReference type="PANTHER" id="PTHR38481">
    <property type="entry name" value="HYALURONATE LYASE"/>
    <property type="match status" value="1"/>
</dbReference>
<feature type="active site" evidence="4">
    <location>
        <position position="290"/>
    </location>
</feature>
<dbReference type="InterPro" id="IPR011013">
    <property type="entry name" value="Gal_mutarotase_sf_dom"/>
</dbReference>
<dbReference type="InterPro" id="IPR003159">
    <property type="entry name" value="Lyase_8_central_dom"/>
</dbReference>
<keyword evidence="3 9" id="KW-0456">Lyase</keyword>
<accession>A0A7X5V845</accession>
<keyword evidence="2 5" id="KW-0732">Signal</keyword>
<feature type="chain" id="PRO_5031440558" evidence="5">
    <location>
        <begin position="31"/>
        <end position="779"/>
    </location>
</feature>
<evidence type="ECO:0000256" key="4">
    <source>
        <dbReference type="PIRSR" id="PIRSR638970-1"/>
    </source>
</evidence>
<dbReference type="PROSITE" id="PS51318">
    <property type="entry name" value="TAT"/>
    <property type="match status" value="1"/>
</dbReference>
<organism evidence="9 10">
    <name type="scientific">Kribbella shirazensis</name>
    <dbReference type="NCBI Taxonomy" id="1105143"/>
    <lineage>
        <taxon>Bacteria</taxon>
        <taxon>Bacillati</taxon>
        <taxon>Actinomycetota</taxon>
        <taxon>Actinomycetes</taxon>
        <taxon>Propionibacteriales</taxon>
        <taxon>Kribbellaceae</taxon>
        <taxon>Kribbella</taxon>
    </lineage>
</organism>
<reference evidence="9 10" key="1">
    <citation type="submission" date="2020-03" db="EMBL/GenBank/DDBJ databases">
        <title>Sequencing the genomes of 1000 actinobacteria strains.</title>
        <authorList>
            <person name="Klenk H.-P."/>
        </authorList>
    </citation>
    <scope>NUCLEOTIDE SEQUENCE [LARGE SCALE GENOMIC DNA]</scope>
    <source>
        <strain evidence="9 10">DSM 45490</strain>
    </source>
</reference>
<feature type="domain" description="Polysaccharide lyase family 8 C-terminal" evidence="7">
    <location>
        <begin position="681"/>
        <end position="734"/>
    </location>
</feature>
<dbReference type="EMBL" id="JAASRO010000001">
    <property type="protein sequence ID" value="NIK56396.1"/>
    <property type="molecule type" value="Genomic_DNA"/>
</dbReference>
<comment type="similarity">
    <text evidence="1">Belongs to the polysaccharide lyase 8 family.</text>
</comment>
<evidence type="ECO:0000313" key="9">
    <source>
        <dbReference type="EMBL" id="NIK56396.1"/>
    </source>
</evidence>
<dbReference type="SUPFAM" id="SSF74650">
    <property type="entry name" value="Galactose mutarotase-like"/>
    <property type="match status" value="1"/>
</dbReference>